<keyword evidence="2" id="KW-1185">Reference proteome</keyword>
<reference evidence="2" key="2">
    <citation type="submission" date="2019-10" db="EMBL/GenBank/DDBJ databases">
        <title>A de novo genome assembly of a pear dwarfing rootstock.</title>
        <authorList>
            <person name="Wang F."/>
            <person name="Wang J."/>
            <person name="Li S."/>
            <person name="Zhang Y."/>
            <person name="Fang M."/>
            <person name="Ma L."/>
            <person name="Zhao Y."/>
            <person name="Jiang S."/>
        </authorList>
    </citation>
    <scope>NUCLEOTIDE SEQUENCE [LARGE SCALE GENOMIC DNA]</scope>
</reference>
<name>A0A5N5EX24_9ROSA</name>
<dbReference type="Proteomes" id="UP000327157">
    <property type="component" value="Chromosome 7"/>
</dbReference>
<comment type="caution">
    <text evidence="1">The sequence shown here is derived from an EMBL/GenBank/DDBJ whole genome shotgun (WGS) entry which is preliminary data.</text>
</comment>
<reference evidence="1 2" key="3">
    <citation type="submission" date="2019-11" db="EMBL/GenBank/DDBJ databases">
        <title>A de novo genome assembly of a pear dwarfing rootstock.</title>
        <authorList>
            <person name="Wang F."/>
            <person name="Wang J."/>
            <person name="Li S."/>
            <person name="Zhang Y."/>
            <person name="Fang M."/>
            <person name="Ma L."/>
            <person name="Zhao Y."/>
            <person name="Jiang S."/>
        </authorList>
    </citation>
    <scope>NUCLEOTIDE SEQUENCE [LARGE SCALE GENOMIC DNA]</scope>
    <source>
        <strain evidence="1">S2</strain>
        <tissue evidence="1">Leaf</tissue>
    </source>
</reference>
<evidence type="ECO:0000313" key="2">
    <source>
        <dbReference type="Proteomes" id="UP000327157"/>
    </source>
</evidence>
<reference evidence="1 2" key="1">
    <citation type="submission" date="2019-09" db="EMBL/GenBank/DDBJ databases">
        <authorList>
            <person name="Ou C."/>
        </authorList>
    </citation>
    <scope>NUCLEOTIDE SEQUENCE [LARGE SCALE GENOMIC DNA]</scope>
    <source>
        <strain evidence="1">S2</strain>
        <tissue evidence="1">Leaf</tissue>
    </source>
</reference>
<dbReference type="EMBL" id="SMOL01000781">
    <property type="protein sequence ID" value="KAB2595498.1"/>
    <property type="molecule type" value="Genomic_DNA"/>
</dbReference>
<organism evidence="1 2">
    <name type="scientific">Pyrus ussuriensis x Pyrus communis</name>
    <dbReference type="NCBI Taxonomy" id="2448454"/>
    <lineage>
        <taxon>Eukaryota</taxon>
        <taxon>Viridiplantae</taxon>
        <taxon>Streptophyta</taxon>
        <taxon>Embryophyta</taxon>
        <taxon>Tracheophyta</taxon>
        <taxon>Spermatophyta</taxon>
        <taxon>Magnoliopsida</taxon>
        <taxon>eudicotyledons</taxon>
        <taxon>Gunneridae</taxon>
        <taxon>Pentapetalae</taxon>
        <taxon>rosids</taxon>
        <taxon>fabids</taxon>
        <taxon>Rosales</taxon>
        <taxon>Rosaceae</taxon>
        <taxon>Amygdaloideae</taxon>
        <taxon>Maleae</taxon>
        <taxon>Pyrus</taxon>
    </lineage>
</organism>
<gene>
    <name evidence="1" type="ORF">D8674_030948</name>
</gene>
<dbReference type="AlphaFoldDB" id="A0A5N5EX24"/>
<proteinExistence type="predicted"/>
<accession>A0A5N5EX24</accession>
<sequence>MQWQTLVILCQREFKVKVLRKCIDVVFKYRFRELKFDVQHDVKGHKVAGPVDD</sequence>
<protein>
    <submittedName>
        <fullName evidence="1">Uncharacterized protein</fullName>
    </submittedName>
</protein>
<evidence type="ECO:0000313" key="1">
    <source>
        <dbReference type="EMBL" id="KAB2595498.1"/>
    </source>
</evidence>